<evidence type="ECO:0000313" key="1">
    <source>
        <dbReference type="EMBL" id="GEZ62142.1"/>
    </source>
</evidence>
<proteinExistence type="predicted"/>
<organism evidence="1">
    <name type="scientific">Tanacetum cinerariifolium</name>
    <name type="common">Dalmatian daisy</name>
    <name type="synonym">Chrysanthemum cinerariifolium</name>
    <dbReference type="NCBI Taxonomy" id="118510"/>
    <lineage>
        <taxon>Eukaryota</taxon>
        <taxon>Viridiplantae</taxon>
        <taxon>Streptophyta</taxon>
        <taxon>Embryophyta</taxon>
        <taxon>Tracheophyta</taxon>
        <taxon>Spermatophyta</taxon>
        <taxon>Magnoliopsida</taxon>
        <taxon>eudicotyledons</taxon>
        <taxon>Gunneridae</taxon>
        <taxon>Pentapetalae</taxon>
        <taxon>asterids</taxon>
        <taxon>campanulids</taxon>
        <taxon>Asterales</taxon>
        <taxon>Asteraceae</taxon>
        <taxon>Asteroideae</taxon>
        <taxon>Anthemideae</taxon>
        <taxon>Anthemidinae</taxon>
        <taxon>Tanacetum</taxon>
    </lineage>
</organism>
<sequence length="115" mass="13253">MARTTSSSINIEVQMLELVRKEVDNDLKLEKKFRVLCLEVIDITETEEQEIGQLEKLSDDSMAAEELVRKEVDNDLKLEKKFRVLCLEVIDIHKQMEQEIGQLEKLSDDSMAAEG</sequence>
<protein>
    <submittedName>
        <fullName evidence="1">Uncharacterized protein</fullName>
    </submittedName>
</protein>
<accession>A0A699IKA2</accession>
<reference evidence="1" key="1">
    <citation type="journal article" date="2019" name="Sci. Rep.">
        <title>Draft genome of Tanacetum cinerariifolium, the natural source of mosquito coil.</title>
        <authorList>
            <person name="Yamashiro T."/>
            <person name="Shiraishi A."/>
            <person name="Satake H."/>
            <person name="Nakayama K."/>
        </authorList>
    </citation>
    <scope>NUCLEOTIDE SEQUENCE</scope>
</reference>
<dbReference type="EMBL" id="BKCJ010301692">
    <property type="protein sequence ID" value="GEZ62142.1"/>
    <property type="molecule type" value="Genomic_DNA"/>
</dbReference>
<gene>
    <name evidence="1" type="ORF">Tci_534115</name>
</gene>
<name>A0A699IKA2_TANCI</name>
<comment type="caution">
    <text evidence="1">The sequence shown here is derived from an EMBL/GenBank/DDBJ whole genome shotgun (WGS) entry which is preliminary data.</text>
</comment>
<dbReference type="AlphaFoldDB" id="A0A699IKA2"/>
<feature type="non-terminal residue" evidence="1">
    <location>
        <position position="115"/>
    </location>
</feature>